<keyword evidence="1" id="KW-0812">Transmembrane</keyword>
<reference evidence="2 3" key="1">
    <citation type="submission" date="2015-05" db="EMBL/GenBank/DDBJ databases">
        <title>Genome sequencing and analysis of members of genus Stenotrophomonas.</title>
        <authorList>
            <person name="Patil P.P."/>
            <person name="Midha S."/>
            <person name="Patil P.B."/>
        </authorList>
    </citation>
    <scope>NUCLEOTIDE SEQUENCE [LARGE SCALE GENOMIC DNA]</scope>
    <source>
        <strain evidence="2 3">DSM 21508</strain>
    </source>
</reference>
<dbReference type="Proteomes" id="UP000051386">
    <property type="component" value="Unassembled WGS sequence"/>
</dbReference>
<feature type="transmembrane region" description="Helical" evidence="1">
    <location>
        <begin position="41"/>
        <end position="60"/>
    </location>
</feature>
<gene>
    <name evidence="2" type="ORF">ABB28_13295</name>
</gene>
<name>A0A0R0CSZ5_9GAMM</name>
<keyword evidence="1" id="KW-1133">Transmembrane helix</keyword>
<dbReference type="EMBL" id="LDJK01000061">
    <property type="protein sequence ID" value="KRG72941.1"/>
    <property type="molecule type" value="Genomic_DNA"/>
</dbReference>
<keyword evidence="1" id="KW-0472">Membrane</keyword>
<proteinExistence type="predicted"/>
<dbReference type="PATRIC" id="fig|517011.3.peg.2579"/>
<accession>A0A0R0CSZ5</accession>
<evidence type="ECO:0000313" key="2">
    <source>
        <dbReference type="EMBL" id="KRG72941.1"/>
    </source>
</evidence>
<dbReference type="RefSeq" id="WP_152983478.1">
    <property type="nucleotide sequence ID" value="NZ_LDJK01000061.1"/>
</dbReference>
<sequence>MEKRHMDAIANAILGPLQEAQHRRALELAADASRRTEGGNLAWFGIAGLMTGVISFRVTGGAFSDGALLGVAAGCFVGYVVRLVAAKRSR</sequence>
<keyword evidence="3" id="KW-1185">Reference proteome</keyword>
<evidence type="ECO:0000256" key="1">
    <source>
        <dbReference type="SAM" id="Phobius"/>
    </source>
</evidence>
<organism evidence="2 3">
    <name type="scientific">Stenotrophomonas chelatiphaga</name>
    <dbReference type="NCBI Taxonomy" id="517011"/>
    <lineage>
        <taxon>Bacteria</taxon>
        <taxon>Pseudomonadati</taxon>
        <taxon>Pseudomonadota</taxon>
        <taxon>Gammaproteobacteria</taxon>
        <taxon>Lysobacterales</taxon>
        <taxon>Lysobacteraceae</taxon>
        <taxon>Stenotrophomonas</taxon>
    </lineage>
</organism>
<protein>
    <recommendedName>
        <fullName evidence="4">Transmembrane protein</fullName>
    </recommendedName>
</protein>
<evidence type="ECO:0008006" key="4">
    <source>
        <dbReference type="Google" id="ProtNLM"/>
    </source>
</evidence>
<evidence type="ECO:0000313" key="3">
    <source>
        <dbReference type="Proteomes" id="UP000051386"/>
    </source>
</evidence>
<dbReference type="AlphaFoldDB" id="A0A0R0CSZ5"/>
<feature type="transmembrane region" description="Helical" evidence="1">
    <location>
        <begin position="66"/>
        <end position="85"/>
    </location>
</feature>
<comment type="caution">
    <text evidence="2">The sequence shown here is derived from an EMBL/GenBank/DDBJ whole genome shotgun (WGS) entry which is preliminary data.</text>
</comment>